<keyword evidence="9" id="KW-1185">Reference proteome</keyword>
<proteinExistence type="inferred from homology"/>
<dbReference type="InterPro" id="IPR029903">
    <property type="entry name" value="RmlD-like-bd"/>
</dbReference>
<dbReference type="Gene3D" id="3.40.50.720">
    <property type="entry name" value="NAD(P)-binding Rossmann-like Domain"/>
    <property type="match status" value="1"/>
</dbReference>
<evidence type="ECO:0000256" key="4">
    <source>
        <dbReference type="ARBA" id="ARBA00017099"/>
    </source>
</evidence>
<evidence type="ECO:0000313" key="8">
    <source>
        <dbReference type="EMBL" id="GAA4827260.1"/>
    </source>
</evidence>
<comment type="pathway">
    <text evidence="1 6">Carbohydrate biosynthesis; dTDP-L-rhamnose biosynthesis.</text>
</comment>
<sequence>MNKKTILITGSNGLLGQTLLELLADSSHEIIGCGKGPDRFQAKGYTYYSLDISKTEDVNRLFQKVRPTHVLHTAALTQVDICEEHPKLADQVNILGTQNICQAAKNIKAHLLYVSTDFIFSGDKGMLTEDEKPMPPNYYGETKLKGEVTVQQSNIPWTILRTVLVYGVVKDMSRSNIILWVKNNLEQGNPIKVVNDQWRTPTYVKDLAKGCLLALEKEATGIYHLSGKDYMTPYQMALATADYFKLDKTLITPTNAQEFKEIGKRPLKTGFNIQKAMRELSYAPLSFQEGLQAMMEDITRFEQHSEKTI</sequence>
<evidence type="ECO:0000256" key="5">
    <source>
        <dbReference type="ARBA" id="ARBA00048200"/>
    </source>
</evidence>
<dbReference type="EC" id="1.1.1.133" evidence="3 6"/>
<comment type="function">
    <text evidence="6">Catalyzes the reduction of dTDP-6-deoxy-L-lyxo-4-hexulose to yield dTDP-L-rhamnose.</text>
</comment>
<comment type="similarity">
    <text evidence="2 6">Belongs to the dTDP-4-dehydrorhamnose reductase family.</text>
</comment>
<dbReference type="Pfam" id="PF04321">
    <property type="entry name" value="RmlD_sub_bind"/>
    <property type="match status" value="1"/>
</dbReference>
<gene>
    <name evidence="8" type="primary">rfbD_2</name>
    <name evidence="8" type="ORF">GCM10023331_10070</name>
</gene>
<evidence type="ECO:0000313" key="9">
    <source>
        <dbReference type="Proteomes" id="UP001500298"/>
    </source>
</evidence>
<reference evidence="9" key="1">
    <citation type="journal article" date="2019" name="Int. J. Syst. Evol. Microbiol.">
        <title>The Global Catalogue of Microorganisms (GCM) 10K type strain sequencing project: providing services to taxonomists for standard genome sequencing and annotation.</title>
        <authorList>
            <consortium name="The Broad Institute Genomics Platform"/>
            <consortium name="The Broad Institute Genome Sequencing Center for Infectious Disease"/>
            <person name="Wu L."/>
            <person name="Ma J."/>
        </authorList>
    </citation>
    <scope>NUCLEOTIDE SEQUENCE [LARGE SCALE GENOMIC DNA]</scope>
    <source>
        <strain evidence="9">JCM 18326</strain>
    </source>
</reference>
<dbReference type="PANTHER" id="PTHR10491:SF4">
    <property type="entry name" value="METHIONINE ADENOSYLTRANSFERASE 2 SUBUNIT BETA"/>
    <property type="match status" value="1"/>
</dbReference>
<comment type="caution">
    <text evidence="8">The sequence shown here is derived from an EMBL/GenBank/DDBJ whole genome shotgun (WGS) entry which is preliminary data.</text>
</comment>
<dbReference type="PANTHER" id="PTHR10491">
    <property type="entry name" value="DTDP-4-DEHYDRORHAMNOSE REDUCTASE"/>
    <property type="match status" value="1"/>
</dbReference>
<evidence type="ECO:0000256" key="3">
    <source>
        <dbReference type="ARBA" id="ARBA00012929"/>
    </source>
</evidence>
<dbReference type="RefSeq" id="WP_345369738.1">
    <property type="nucleotide sequence ID" value="NZ_BAABJX010000018.1"/>
</dbReference>
<comment type="catalytic activity">
    <reaction evidence="5">
        <text>dTDP-beta-L-rhamnose + NADP(+) = dTDP-4-dehydro-beta-L-rhamnose + NADPH + H(+)</text>
        <dbReference type="Rhea" id="RHEA:21796"/>
        <dbReference type="ChEBI" id="CHEBI:15378"/>
        <dbReference type="ChEBI" id="CHEBI:57510"/>
        <dbReference type="ChEBI" id="CHEBI:57783"/>
        <dbReference type="ChEBI" id="CHEBI:58349"/>
        <dbReference type="ChEBI" id="CHEBI:62830"/>
        <dbReference type="EC" id="1.1.1.133"/>
    </reaction>
</comment>
<feature type="domain" description="RmlD-like substrate binding" evidence="7">
    <location>
        <begin position="5"/>
        <end position="298"/>
    </location>
</feature>
<keyword evidence="6" id="KW-0521">NADP</keyword>
<dbReference type="InterPro" id="IPR005913">
    <property type="entry name" value="dTDP_dehydrorham_reduct"/>
</dbReference>
<organism evidence="8 9">
    <name type="scientific">Algivirga pacifica</name>
    <dbReference type="NCBI Taxonomy" id="1162670"/>
    <lineage>
        <taxon>Bacteria</taxon>
        <taxon>Pseudomonadati</taxon>
        <taxon>Bacteroidota</taxon>
        <taxon>Cytophagia</taxon>
        <taxon>Cytophagales</taxon>
        <taxon>Flammeovirgaceae</taxon>
        <taxon>Algivirga</taxon>
    </lineage>
</organism>
<evidence type="ECO:0000256" key="6">
    <source>
        <dbReference type="RuleBase" id="RU364082"/>
    </source>
</evidence>
<dbReference type="SUPFAM" id="SSF51735">
    <property type="entry name" value="NAD(P)-binding Rossmann-fold domains"/>
    <property type="match status" value="1"/>
</dbReference>
<dbReference type="Proteomes" id="UP001500298">
    <property type="component" value="Unassembled WGS sequence"/>
</dbReference>
<dbReference type="InterPro" id="IPR036291">
    <property type="entry name" value="NAD(P)-bd_dom_sf"/>
</dbReference>
<keyword evidence="6" id="KW-0560">Oxidoreductase</keyword>
<name>A0ABP9D3L8_9BACT</name>
<evidence type="ECO:0000256" key="2">
    <source>
        <dbReference type="ARBA" id="ARBA00010944"/>
    </source>
</evidence>
<evidence type="ECO:0000256" key="1">
    <source>
        <dbReference type="ARBA" id="ARBA00004781"/>
    </source>
</evidence>
<accession>A0ABP9D3L8</accession>
<protein>
    <recommendedName>
        <fullName evidence="4 6">dTDP-4-dehydrorhamnose reductase</fullName>
        <ecNumber evidence="3 6">1.1.1.133</ecNumber>
    </recommendedName>
</protein>
<dbReference type="EMBL" id="BAABJX010000018">
    <property type="protein sequence ID" value="GAA4827260.1"/>
    <property type="molecule type" value="Genomic_DNA"/>
</dbReference>
<evidence type="ECO:0000259" key="7">
    <source>
        <dbReference type="Pfam" id="PF04321"/>
    </source>
</evidence>
<dbReference type="CDD" id="cd05254">
    <property type="entry name" value="dTDP_HR_like_SDR_e"/>
    <property type="match status" value="1"/>
</dbReference>